<evidence type="ECO:0000256" key="2">
    <source>
        <dbReference type="ARBA" id="ARBA00022803"/>
    </source>
</evidence>
<dbReference type="InterPro" id="IPR011990">
    <property type="entry name" value="TPR-like_helical_dom_sf"/>
</dbReference>
<protein>
    <submittedName>
        <fullName evidence="5">Tetratricopeptide repeat protein</fullName>
    </submittedName>
</protein>
<organism evidence="5 6">
    <name type="scientific">Prosthecobacter fusiformis</name>
    <dbReference type="NCBI Taxonomy" id="48464"/>
    <lineage>
        <taxon>Bacteria</taxon>
        <taxon>Pseudomonadati</taxon>
        <taxon>Verrucomicrobiota</taxon>
        <taxon>Verrucomicrobiia</taxon>
        <taxon>Verrucomicrobiales</taxon>
        <taxon>Verrucomicrobiaceae</taxon>
        <taxon>Prosthecobacter</taxon>
    </lineage>
</organism>
<evidence type="ECO:0000256" key="1">
    <source>
        <dbReference type="ARBA" id="ARBA00022737"/>
    </source>
</evidence>
<dbReference type="InterPro" id="IPR027417">
    <property type="entry name" value="P-loop_NTPase"/>
</dbReference>
<evidence type="ECO:0000313" key="6">
    <source>
        <dbReference type="Proteomes" id="UP000295662"/>
    </source>
</evidence>
<comment type="caution">
    <text evidence="5">The sequence shown here is derived from an EMBL/GenBank/DDBJ whole genome shotgun (WGS) entry which is preliminary data.</text>
</comment>
<dbReference type="Pfam" id="PF13424">
    <property type="entry name" value="TPR_12"/>
    <property type="match status" value="2"/>
</dbReference>
<sequence>MFKSKILRDEIIFRLSIMETCLNWHSTRGHNDLCKEVERVIGQFLAPICGWNLEVLEERQKNYPAVDLGDFTARVAIQVTVNDTTEKIRDVHNKARTHNLGADFDRIIILFLNEKTPKAPNASNSFSPYTDLQIECWARPHLDQQLDAVTDAQLEAALKVLHDKMPGIKAILNPSMDYRPSNLPYTSLGTLFKGRETFISDLRSALTNKSAAVIKGHAIHGMGGVGKTRAAIEYGWRYFFEYRAILFVTADSPDAFRTSLASLCDASILDLPEKSSTDHNTQVQSVLQWLQRQQGWLLIVDNADTREALETVRGNLNKLSSGHVIITTRQDRRSGDLETLDLDVLTQLQSAEFLMEWTEKHRSHLFDDEEAAKELATLLDGLALALQQAAAYISECRISFHEYLVRWKNHTADALAWHDKDSMNYPVSLAITYETSVSQLSKPANKLLQVLSWLSPDPFPFSALNVLNHSADQKICIAELENLHLARRRNDGIAFSIHRLVQEITRQQQVSDNHPPALINAAKWIDHEIGEDPSNVANWPSYNILVPHAQAVASSCEARKLYTESMCLFNQVGLIYRSQAKYKEAEPLLRKVVELEYIRAGNPSPISLNNLALLLVDMNSFSEAESLYQQSLSLLDPQAPKDQEIVTIILRHFGKLLYSTERFEEAERTFRKVLSKVEHIRGHNDYFFSSQLNDLGELLLKVNRLIEAEEVITRALEILKDSDSEAPGLLAGALNNLGQVLEATERLNEAEVQYRKALHINEKQYPDGHPTLAVGLNNLAGILDKLGRPGEAEPLLRRALAIDEFFHGPYHSEVATDLLNLGSLLSSLERGTEAELLKRRALQIKELVFGENHSDVAMTCNNLGVTLQQLGKIEEAEILYRRAVNIYHSSLGEEHPEVACALTNLAGVLGEGNRLHEADSCMRRAIRILVQDSILNKRQAGKLTECVNSYATLRKQMGDSPQELRFRINKLIKRFGYAEHQG</sequence>
<feature type="repeat" description="TPR" evidence="3">
    <location>
        <begin position="731"/>
        <end position="764"/>
    </location>
</feature>
<dbReference type="SUPFAM" id="SSF48452">
    <property type="entry name" value="TPR-like"/>
    <property type="match status" value="2"/>
</dbReference>
<keyword evidence="6" id="KW-1185">Reference proteome</keyword>
<evidence type="ECO:0000256" key="3">
    <source>
        <dbReference type="PROSITE-ProRule" id="PRU00339"/>
    </source>
</evidence>
<dbReference type="Proteomes" id="UP000295662">
    <property type="component" value="Unassembled WGS sequence"/>
</dbReference>
<dbReference type="Gene3D" id="1.25.40.10">
    <property type="entry name" value="Tetratricopeptide repeat domain"/>
    <property type="match status" value="3"/>
</dbReference>
<keyword evidence="1" id="KW-0677">Repeat</keyword>
<evidence type="ECO:0000313" key="5">
    <source>
        <dbReference type="EMBL" id="TDU70944.1"/>
    </source>
</evidence>
<dbReference type="PANTHER" id="PTHR45641">
    <property type="entry name" value="TETRATRICOPEPTIDE REPEAT PROTEIN (AFU_ORTHOLOGUE AFUA_6G03870)"/>
    <property type="match status" value="1"/>
</dbReference>
<dbReference type="InterPro" id="IPR047740">
    <property type="entry name" value="SMEK_dom"/>
</dbReference>
<dbReference type="SMART" id="SM00028">
    <property type="entry name" value="TPR"/>
    <property type="match status" value="9"/>
</dbReference>
<dbReference type="NCBIfam" id="NF033859">
    <property type="entry name" value="SMEK_N"/>
    <property type="match status" value="1"/>
</dbReference>
<dbReference type="PROSITE" id="PS50005">
    <property type="entry name" value="TPR"/>
    <property type="match status" value="1"/>
</dbReference>
<dbReference type="SUPFAM" id="SSF52540">
    <property type="entry name" value="P-loop containing nucleoside triphosphate hydrolases"/>
    <property type="match status" value="1"/>
</dbReference>
<evidence type="ECO:0000259" key="4">
    <source>
        <dbReference type="Pfam" id="PF21941"/>
    </source>
</evidence>
<name>A0A4R7RYC3_9BACT</name>
<dbReference type="EMBL" id="SOCA01000003">
    <property type="protein sequence ID" value="TDU70944.1"/>
    <property type="molecule type" value="Genomic_DNA"/>
</dbReference>
<dbReference type="InterPro" id="IPR019734">
    <property type="entry name" value="TPR_rpt"/>
</dbReference>
<accession>A0A4R7RYC3</accession>
<dbReference type="Pfam" id="PF21941">
    <property type="entry name" value="SMEK_N"/>
    <property type="match status" value="1"/>
</dbReference>
<proteinExistence type="predicted"/>
<dbReference type="PANTHER" id="PTHR45641:SF19">
    <property type="entry name" value="NEPHROCYSTIN-3"/>
    <property type="match status" value="1"/>
</dbReference>
<gene>
    <name evidence="5" type="ORF">EI77_02062</name>
</gene>
<dbReference type="Gene3D" id="3.40.50.300">
    <property type="entry name" value="P-loop containing nucleotide triphosphate hydrolases"/>
    <property type="match status" value="1"/>
</dbReference>
<reference evidence="5 6" key="1">
    <citation type="submission" date="2019-03" db="EMBL/GenBank/DDBJ databases">
        <title>Genomic Encyclopedia of Archaeal and Bacterial Type Strains, Phase II (KMG-II): from individual species to whole genera.</title>
        <authorList>
            <person name="Goeker M."/>
        </authorList>
    </citation>
    <scope>NUCLEOTIDE SEQUENCE [LARGE SCALE GENOMIC DNA]</scope>
    <source>
        <strain evidence="5 6">ATCC 25309</strain>
    </source>
</reference>
<dbReference type="Pfam" id="PF13374">
    <property type="entry name" value="TPR_10"/>
    <property type="match status" value="3"/>
</dbReference>
<keyword evidence="2 3" id="KW-0802">TPR repeat</keyword>
<dbReference type="AlphaFoldDB" id="A0A4R7RYC3"/>
<feature type="domain" description="SMEK" evidence="4">
    <location>
        <begin position="11"/>
        <end position="120"/>
    </location>
</feature>